<dbReference type="PANTHER" id="PTHR24369">
    <property type="entry name" value="ANTIGEN BSP, PUTATIVE-RELATED"/>
    <property type="match status" value="1"/>
</dbReference>
<feature type="signal peptide" evidence="5">
    <location>
        <begin position="1"/>
        <end position="17"/>
    </location>
</feature>
<dbReference type="GO" id="GO:0005886">
    <property type="term" value="C:plasma membrane"/>
    <property type="evidence" value="ECO:0007669"/>
    <property type="project" value="TreeGrafter"/>
</dbReference>
<dbReference type="Gene3D" id="3.80.10.10">
    <property type="entry name" value="Ribonuclease Inhibitor"/>
    <property type="match status" value="1"/>
</dbReference>
<evidence type="ECO:0000256" key="3">
    <source>
        <dbReference type="ARBA" id="ARBA00022737"/>
    </source>
</evidence>
<dbReference type="PROSITE" id="PS51450">
    <property type="entry name" value="LRR"/>
    <property type="match status" value="1"/>
</dbReference>
<dbReference type="InterPro" id="IPR032675">
    <property type="entry name" value="LRR_dom_sf"/>
</dbReference>
<evidence type="ECO:0000313" key="6">
    <source>
        <dbReference type="EMBL" id="RNA35286.1"/>
    </source>
</evidence>
<evidence type="ECO:0000313" key="7">
    <source>
        <dbReference type="Proteomes" id="UP000276133"/>
    </source>
</evidence>
<gene>
    <name evidence="6" type="ORF">BpHYR1_036805</name>
</gene>
<dbReference type="EMBL" id="REGN01001345">
    <property type="protein sequence ID" value="RNA35286.1"/>
    <property type="molecule type" value="Genomic_DNA"/>
</dbReference>
<dbReference type="InterPro" id="IPR003591">
    <property type="entry name" value="Leu-rich_rpt_typical-subtyp"/>
</dbReference>
<feature type="transmembrane region" description="Helical" evidence="4">
    <location>
        <begin position="311"/>
        <end position="336"/>
    </location>
</feature>
<sequence>MFKLELSVFIGVVVCSCSVLLATFEYEPLVIEKVCNHTILSQIDNHYTSILLKCNWTKFIDFNLNKKLPIDEQNFIFYTIEFSAARGAGERLDAKYGVLKANLFRNLKVKSLSLRGLGIEAIEKDAFDNSSFFYATHLDLSSNRLGKIAASLFDNMASLEHLNLSNNLMSFATNNFVQCRRLKSLDLSSNRIQYIAHNQFNGLSSIELVDLSNNSIDKIDACTFSNMNIKPIAKLYRPPLINLHQNPVVCDCDAFFVNRVLKFRLNLTCSAPLYYVNRNFFDLKAEDPSQKCKYNAIEKLCDVNSMSPTEVTLICVLSVIFVLIVVCVCCFCAHNVNKTNRIRIMRHHLNELAKPKQTKLYYQLNQDANETDQTNPMIFVVFNNK</sequence>
<protein>
    <submittedName>
        <fullName evidence="6">Leucine-rich repeats and immunoglobulin-like domains 2</fullName>
    </submittedName>
</protein>
<evidence type="ECO:0000256" key="5">
    <source>
        <dbReference type="SAM" id="SignalP"/>
    </source>
</evidence>
<evidence type="ECO:0000256" key="4">
    <source>
        <dbReference type="SAM" id="Phobius"/>
    </source>
</evidence>
<keyword evidence="7" id="KW-1185">Reference proteome</keyword>
<keyword evidence="4" id="KW-0812">Transmembrane</keyword>
<dbReference type="InterPro" id="IPR050541">
    <property type="entry name" value="LRR_TM_domain-containing"/>
</dbReference>
<dbReference type="PANTHER" id="PTHR24369:SF210">
    <property type="entry name" value="CHAOPTIN-RELATED"/>
    <property type="match status" value="1"/>
</dbReference>
<dbReference type="Pfam" id="PF13306">
    <property type="entry name" value="LRR_5"/>
    <property type="match status" value="1"/>
</dbReference>
<comment type="caution">
    <text evidence="6">The sequence shown here is derived from an EMBL/GenBank/DDBJ whole genome shotgun (WGS) entry which is preliminary data.</text>
</comment>
<accession>A0A3M7SHP0</accession>
<keyword evidence="3" id="KW-0677">Repeat</keyword>
<proteinExistence type="predicted"/>
<dbReference type="InterPro" id="IPR001611">
    <property type="entry name" value="Leu-rich_rpt"/>
</dbReference>
<dbReference type="AlphaFoldDB" id="A0A3M7SHP0"/>
<reference evidence="6 7" key="1">
    <citation type="journal article" date="2018" name="Sci. Rep.">
        <title>Genomic signatures of local adaptation to the degree of environmental predictability in rotifers.</title>
        <authorList>
            <person name="Franch-Gras L."/>
            <person name="Hahn C."/>
            <person name="Garcia-Roger E.M."/>
            <person name="Carmona M.J."/>
            <person name="Serra M."/>
            <person name="Gomez A."/>
        </authorList>
    </citation>
    <scope>NUCLEOTIDE SEQUENCE [LARGE SCALE GENOMIC DNA]</scope>
    <source>
        <strain evidence="6">HYR1</strain>
    </source>
</reference>
<dbReference type="STRING" id="10195.A0A3M7SHP0"/>
<dbReference type="Proteomes" id="UP000276133">
    <property type="component" value="Unassembled WGS sequence"/>
</dbReference>
<keyword evidence="4" id="KW-1133">Transmembrane helix</keyword>
<dbReference type="PROSITE" id="PS51257">
    <property type="entry name" value="PROKAR_LIPOPROTEIN"/>
    <property type="match status" value="1"/>
</dbReference>
<dbReference type="OrthoDB" id="8023798at2759"/>
<keyword evidence="4" id="KW-0472">Membrane</keyword>
<feature type="chain" id="PRO_5018182511" evidence="5">
    <location>
        <begin position="18"/>
        <end position="385"/>
    </location>
</feature>
<name>A0A3M7SHP0_BRAPC</name>
<evidence type="ECO:0000256" key="2">
    <source>
        <dbReference type="ARBA" id="ARBA00022729"/>
    </source>
</evidence>
<dbReference type="SMART" id="SM00369">
    <property type="entry name" value="LRR_TYP"/>
    <property type="match status" value="4"/>
</dbReference>
<keyword evidence="1" id="KW-0433">Leucine-rich repeat</keyword>
<organism evidence="6 7">
    <name type="scientific">Brachionus plicatilis</name>
    <name type="common">Marine rotifer</name>
    <name type="synonym">Brachionus muelleri</name>
    <dbReference type="NCBI Taxonomy" id="10195"/>
    <lineage>
        <taxon>Eukaryota</taxon>
        <taxon>Metazoa</taxon>
        <taxon>Spiralia</taxon>
        <taxon>Gnathifera</taxon>
        <taxon>Rotifera</taxon>
        <taxon>Eurotatoria</taxon>
        <taxon>Monogononta</taxon>
        <taxon>Pseudotrocha</taxon>
        <taxon>Ploima</taxon>
        <taxon>Brachionidae</taxon>
        <taxon>Brachionus</taxon>
    </lineage>
</organism>
<dbReference type="SUPFAM" id="SSF52058">
    <property type="entry name" value="L domain-like"/>
    <property type="match status" value="1"/>
</dbReference>
<evidence type="ECO:0000256" key="1">
    <source>
        <dbReference type="ARBA" id="ARBA00022614"/>
    </source>
</evidence>
<keyword evidence="2 5" id="KW-0732">Signal</keyword>
<dbReference type="InterPro" id="IPR026906">
    <property type="entry name" value="LRR_5"/>
</dbReference>